<evidence type="ECO:0000313" key="2">
    <source>
        <dbReference type="EMBL" id="TZF91431.1"/>
    </source>
</evidence>
<comment type="caution">
    <text evidence="2">The sequence shown here is derived from an EMBL/GenBank/DDBJ whole genome shotgun (WGS) entry which is preliminary data.</text>
</comment>
<evidence type="ECO:0000256" key="1">
    <source>
        <dbReference type="SAM" id="SignalP"/>
    </source>
</evidence>
<keyword evidence="3" id="KW-1185">Reference proteome</keyword>
<feature type="signal peptide" evidence="1">
    <location>
        <begin position="1"/>
        <end position="24"/>
    </location>
</feature>
<dbReference type="Proteomes" id="UP000323164">
    <property type="component" value="Unassembled WGS sequence"/>
</dbReference>
<keyword evidence="1" id="KW-0732">Signal</keyword>
<protein>
    <submittedName>
        <fullName evidence="2">Uncharacterized protein</fullName>
    </submittedName>
</protein>
<evidence type="ECO:0000313" key="3">
    <source>
        <dbReference type="Proteomes" id="UP000323164"/>
    </source>
</evidence>
<name>A0A5D8Z9F3_9GAMM</name>
<dbReference type="RefSeq" id="WP_149351633.1">
    <property type="nucleotide sequence ID" value="NZ_VTRV01000009.1"/>
</dbReference>
<accession>A0A5D8Z9F3</accession>
<reference evidence="2 3" key="1">
    <citation type="submission" date="2019-08" db="EMBL/GenBank/DDBJ databases">
        <title>Draft genome sequence of Lysobacter sp. UKS-15.</title>
        <authorList>
            <person name="Im W.-T."/>
        </authorList>
    </citation>
    <scope>NUCLEOTIDE SEQUENCE [LARGE SCALE GENOMIC DNA]</scope>
    <source>
        <strain evidence="2 3">UKS-15</strain>
    </source>
</reference>
<dbReference type="AlphaFoldDB" id="A0A5D8Z9F3"/>
<organism evidence="2 3">
    <name type="scientific">Cognatilysobacter lacus</name>
    <dbReference type="NCBI Taxonomy" id="1643323"/>
    <lineage>
        <taxon>Bacteria</taxon>
        <taxon>Pseudomonadati</taxon>
        <taxon>Pseudomonadota</taxon>
        <taxon>Gammaproteobacteria</taxon>
        <taxon>Lysobacterales</taxon>
        <taxon>Lysobacteraceae</taxon>
        <taxon>Cognatilysobacter</taxon>
    </lineage>
</organism>
<sequence length="167" mass="17264">MRTLSRYGPGSVVLAALVAASAPAAPSVAHWQLRGSGIDAQAVASGSDGEARVSLRCERGDPVLLLRIAAGLLPPDPTQVTLVADGTGMDYPVVHSEGQALTSRIALDAPILDRMLAAHDFEVSARGRTLATGSPGDALARVVSACRDLHWPRDARIAPSDAGLANR</sequence>
<dbReference type="OrthoDB" id="6023813at2"/>
<dbReference type="EMBL" id="VTRV01000009">
    <property type="protein sequence ID" value="TZF91431.1"/>
    <property type="molecule type" value="Genomic_DNA"/>
</dbReference>
<gene>
    <name evidence="2" type="ORF">FW784_01745</name>
</gene>
<proteinExistence type="predicted"/>
<feature type="chain" id="PRO_5022895723" evidence="1">
    <location>
        <begin position="25"/>
        <end position="167"/>
    </location>
</feature>